<dbReference type="InterPro" id="IPR009078">
    <property type="entry name" value="Ferritin-like_SF"/>
</dbReference>
<dbReference type="RefSeq" id="WP_044854118.1">
    <property type="nucleotide sequence ID" value="NZ_CP016174.1"/>
</dbReference>
<dbReference type="eggNOG" id="ENOG50334B4">
    <property type="taxonomic scope" value="Bacteria"/>
</dbReference>
<gene>
    <name evidence="4" type="ORF">SD37_12080</name>
</gene>
<evidence type="ECO:0000256" key="1">
    <source>
        <dbReference type="SAM" id="MobiDB-lite"/>
    </source>
</evidence>
<keyword evidence="5" id="KW-1185">Reference proteome</keyword>
<dbReference type="Proteomes" id="UP000093695">
    <property type="component" value="Chromosome"/>
</dbReference>
<dbReference type="STRING" id="31958.SD37_12080"/>
<evidence type="ECO:0000256" key="2">
    <source>
        <dbReference type="SAM" id="SignalP"/>
    </source>
</evidence>
<dbReference type="SUPFAM" id="SSF47240">
    <property type="entry name" value="Ferritin-like"/>
    <property type="match status" value="1"/>
</dbReference>
<dbReference type="PROSITE" id="PS51257">
    <property type="entry name" value="PROKAR_LIPOPROTEIN"/>
    <property type="match status" value="1"/>
</dbReference>
<evidence type="ECO:0000313" key="4">
    <source>
        <dbReference type="EMBL" id="ANN16314.1"/>
    </source>
</evidence>
<dbReference type="EMBL" id="CP016174">
    <property type="protein sequence ID" value="ANN16314.1"/>
    <property type="molecule type" value="Genomic_DNA"/>
</dbReference>
<accession>A0A193BVW7</accession>
<proteinExistence type="predicted"/>
<reference evidence="4 5" key="1">
    <citation type="journal article" date="2015" name="Genome Announc.">
        <title>Draft Genome Sequence of Norvancomycin-Producing Strain Amycolatopsis orientalis CPCC200066.</title>
        <authorList>
            <person name="Lei X."/>
            <person name="Yuan F."/>
            <person name="Shi Y."/>
            <person name="Li X."/>
            <person name="Wang L."/>
            <person name="Hong B."/>
        </authorList>
    </citation>
    <scope>NUCLEOTIDE SEQUENCE [LARGE SCALE GENOMIC DNA]</scope>
    <source>
        <strain evidence="4 5">B-37</strain>
    </source>
</reference>
<protein>
    <recommendedName>
        <fullName evidence="3">DUF4439 domain-containing protein</fullName>
    </recommendedName>
</protein>
<dbReference type="AlphaFoldDB" id="A0A193BVW7"/>
<feature type="signal peptide" evidence="2">
    <location>
        <begin position="1"/>
        <end position="32"/>
    </location>
</feature>
<evidence type="ECO:0000313" key="5">
    <source>
        <dbReference type="Proteomes" id="UP000093695"/>
    </source>
</evidence>
<feature type="region of interest" description="Disordered" evidence="1">
    <location>
        <begin position="82"/>
        <end position="105"/>
    </location>
</feature>
<dbReference type="InterPro" id="IPR006311">
    <property type="entry name" value="TAT_signal"/>
</dbReference>
<dbReference type="Pfam" id="PF14530">
    <property type="entry name" value="DUF4439"/>
    <property type="match status" value="1"/>
</dbReference>
<feature type="chain" id="PRO_5008256062" description="DUF4439 domain-containing protein" evidence="2">
    <location>
        <begin position="33"/>
        <end position="312"/>
    </location>
</feature>
<name>A0A193BVW7_AMYOR</name>
<dbReference type="CDD" id="cd00657">
    <property type="entry name" value="Ferritin_like"/>
    <property type="match status" value="1"/>
</dbReference>
<feature type="compositionally biased region" description="Basic and acidic residues" evidence="1">
    <location>
        <begin position="82"/>
        <end position="92"/>
    </location>
</feature>
<sequence>MTGRSTEPTLPSRRAFLRVGALAALAVPLAAACGPGYEESPDPLAPLLRAAETDAAGAKALGGADAEPVAAARAAHAAALKTEVDRLNRPKPAESGPGETPPSSLEGLKERLAQARKQAEGLVPSLPRYRAGMVASIAAGCAALQQSSDKLGRGDDAGAVTVPAGAPLNQEATEAVQQALAAEHAAIWVYGLVSAYLPAAFTGAVARGSAEHVKRRDVCERMLSGAGQAPAGPEAAYVPPKPVTEANSAMELVATAEADATAAWLGVIHRTDDAALRTTALNALIGSARRGTAWRAEFGAKPVAIAMPGQSA</sequence>
<dbReference type="PROSITE" id="PS51318">
    <property type="entry name" value="TAT"/>
    <property type="match status" value="1"/>
</dbReference>
<organism evidence="4 5">
    <name type="scientific">Amycolatopsis orientalis</name>
    <name type="common">Nocardia orientalis</name>
    <dbReference type="NCBI Taxonomy" id="31958"/>
    <lineage>
        <taxon>Bacteria</taxon>
        <taxon>Bacillati</taxon>
        <taxon>Actinomycetota</taxon>
        <taxon>Actinomycetes</taxon>
        <taxon>Pseudonocardiales</taxon>
        <taxon>Pseudonocardiaceae</taxon>
        <taxon>Amycolatopsis</taxon>
    </lineage>
</organism>
<dbReference type="Gene3D" id="1.20.1260.10">
    <property type="match status" value="1"/>
</dbReference>
<dbReference type="InterPro" id="IPR029447">
    <property type="entry name" value="DUF4439"/>
</dbReference>
<feature type="domain" description="DUF4439" evidence="3">
    <location>
        <begin position="175"/>
        <end position="310"/>
    </location>
</feature>
<dbReference type="InterPro" id="IPR012347">
    <property type="entry name" value="Ferritin-like"/>
</dbReference>
<keyword evidence="2" id="KW-0732">Signal</keyword>
<evidence type="ECO:0000259" key="3">
    <source>
        <dbReference type="Pfam" id="PF14530"/>
    </source>
</evidence>
<dbReference type="KEGG" id="aori:SD37_12080"/>